<evidence type="ECO:0000313" key="3">
    <source>
        <dbReference type="EMBL" id="AET32767.1"/>
    </source>
</evidence>
<dbReference type="PANTHER" id="PTHR15239:SF6">
    <property type="entry name" value="RIBOSOME QUALITY CONTROL COMPLEX SUBUNIT NEMF"/>
    <property type="match status" value="1"/>
</dbReference>
<keyword evidence="4" id="KW-1185">Reference proteome</keyword>
<dbReference type="AlphaFoldDB" id="G7VDZ4"/>
<dbReference type="Gene3D" id="2.30.310.10">
    <property type="entry name" value="ibrinogen binding protein from staphylococcus aureus domain"/>
    <property type="match status" value="1"/>
</dbReference>
<dbReference type="PANTHER" id="PTHR15239">
    <property type="entry name" value="NUCLEAR EXPORT MEDIATOR FACTOR NEMF"/>
    <property type="match status" value="1"/>
</dbReference>
<name>G7VDZ4_9CREN</name>
<dbReference type="InterPro" id="IPR051608">
    <property type="entry name" value="RQC_Subunit_NEMF"/>
</dbReference>
<dbReference type="BioCyc" id="PSP1104324:GJSN-1314-MONOMER"/>
<protein>
    <recommendedName>
        <fullName evidence="2">NFACT RNA-binding domain-containing protein</fullName>
    </recommendedName>
</protein>
<dbReference type="GO" id="GO:1990112">
    <property type="term" value="C:RQC complex"/>
    <property type="evidence" value="ECO:0007669"/>
    <property type="project" value="TreeGrafter"/>
</dbReference>
<dbReference type="Pfam" id="PF05670">
    <property type="entry name" value="NFACT-R_1"/>
    <property type="match status" value="1"/>
</dbReference>
<dbReference type="Pfam" id="PF05833">
    <property type="entry name" value="NFACT_N"/>
    <property type="match status" value="1"/>
</dbReference>
<gene>
    <name evidence="3" type="ORF">P186_1339</name>
</gene>
<feature type="coiled-coil region" evidence="1">
    <location>
        <begin position="357"/>
        <end position="405"/>
    </location>
</feature>
<evidence type="ECO:0000313" key="4">
    <source>
        <dbReference type="Proteomes" id="UP000005867"/>
    </source>
</evidence>
<dbReference type="GO" id="GO:0000049">
    <property type="term" value="F:tRNA binding"/>
    <property type="evidence" value="ECO:0007669"/>
    <property type="project" value="TreeGrafter"/>
</dbReference>
<feature type="domain" description="NFACT RNA-binding" evidence="2">
    <location>
        <begin position="414"/>
        <end position="521"/>
    </location>
</feature>
<dbReference type="KEGG" id="pyr:P186_1339"/>
<sequence length="621" mass="69603">MLTVYIDVKKVLTAFDLLASVAEMSRLAGSRLENIYRTGAGFLFKFAGGFVAATRFRTSLTGVVPEKTHEGAETLRGLFRDERLVEVAMPRFDRLVELVFTTGKIVVELLEPFNMVAVRDGRVVWLMHSYRARDRVLAPGAAYAYPPAAFIDVLRAGVDELEKAVDPGDLRRSLIRRLGTGPELADELIARAGSSPRSIAEEFKRLVEAVRSGRLEPTVCIRGGAAVTVLPIKPVSLQCDEYRHFDSFWSALDFYFTPMELESAAADATQAIVQRRRRLEASIKELEGKIPEYRDEASRLKTLAHRLLMYKIEIEEALRGGESSIRIVDVDGRRVKIELPEGESVELVRGVPLGRYISQLFEEAKELEEKAQKAAQVLEKLRRDLSKLEEEQRREEERLKASARAVAKKSWFEKFHWTVTTGKRPVIGGRDASQNESVVRKYLKDHYLFFHADIPGASAVAAPPMEDPLELLQVAQFAAAYSKAWKIGIHAVDVYYVRGEQVSKQPPSGQYLAKGSFMIYGKREYVRNVRMELAVGCRRDGEVYRVVAAPPKAAPLLAERYVVVTPGNKEKGKLGKELAQQWGGCQPEEVVAALPGPSRISEEGRGTPLPWDEIEQIFATW</sequence>
<proteinExistence type="predicted"/>
<dbReference type="NCBIfam" id="NF041120">
    <property type="entry name" value="RqcH_arch"/>
    <property type="match status" value="1"/>
</dbReference>
<dbReference type="EMBL" id="CP003098">
    <property type="protein sequence ID" value="AET32767.1"/>
    <property type="molecule type" value="Genomic_DNA"/>
</dbReference>
<keyword evidence="1" id="KW-0175">Coiled coil</keyword>
<evidence type="ECO:0000259" key="2">
    <source>
        <dbReference type="Pfam" id="PF05670"/>
    </source>
</evidence>
<dbReference type="Proteomes" id="UP000005867">
    <property type="component" value="Chromosome"/>
</dbReference>
<dbReference type="GO" id="GO:0072344">
    <property type="term" value="P:rescue of stalled ribosome"/>
    <property type="evidence" value="ECO:0007669"/>
    <property type="project" value="TreeGrafter"/>
</dbReference>
<dbReference type="eggNOG" id="arCOG01695">
    <property type="taxonomic scope" value="Archaea"/>
</dbReference>
<dbReference type="STRING" id="1104324.P186_1339"/>
<reference evidence="3 4" key="1">
    <citation type="journal article" date="2012" name="J. Bacteriol.">
        <title>Complete genome sequence of strain 1860, a crenarchaeon of the genus pyrobaculum able to grow with various electron acceptors.</title>
        <authorList>
            <person name="Mardanov A.V."/>
            <person name="Gumerov V.M."/>
            <person name="Slobodkina G.B."/>
            <person name="Beletsky A.V."/>
            <person name="Bonch-Osmolovskaya E.A."/>
            <person name="Ravin N.V."/>
            <person name="Skryabin K.G."/>
        </authorList>
    </citation>
    <scope>NUCLEOTIDE SEQUENCE [LARGE SCALE GENOMIC DNA]</scope>
    <source>
        <strain evidence="3 4">1860</strain>
    </source>
</reference>
<dbReference type="InterPro" id="IPR008532">
    <property type="entry name" value="NFACT_RNA-bd"/>
</dbReference>
<accession>G7VDZ4</accession>
<feature type="coiled-coil region" evidence="1">
    <location>
        <begin position="269"/>
        <end position="303"/>
    </location>
</feature>
<dbReference type="HOGENOM" id="CLU_003612_2_1_2"/>
<dbReference type="GO" id="GO:0043023">
    <property type="term" value="F:ribosomal large subunit binding"/>
    <property type="evidence" value="ECO:0007669"/>
    <property type="project" value="TreeGrafter"/>
</dbReference>
<evidence type="ECO:0000256" key="1">
    <source>
        <dbReference type="SAM" id="Coils"/>
    </source>
</evidence>
<organism evidence="3 4">
    <name type="scientific">Pyrobaculum ferrireducens</name>
    <dbReference type="NCBI Taxonomy" id="1104324"/>
    <lineage>
        <taxon>Archaea</taxon>
        <taxon>Thermoproteota</taxon>
        <taxon>Thermoprotei</taxon>
        <taxon>Thermoproteales</taxon>
        <taxon>Thermoproteaceae</taxon>
        <taxon>Pyrobaculum</taxon>
    </lineage>
</organism>